<accession>A0A914WAV3</accession>
<evidence type="ECO:0000313" key="3">
    <source>
        <dbReference type="WBParaSite" id="PSAMB.scaffold3632size17511.g22114.t1"/>
    </source>
</evidence>
<name>A0A914WAV3_9BILA</name>
<dbReference type="WBParaSite" id="PSAMB.scaffold3632size17511.g22114.t1">
    <property type="protein sequence ID" value="PSAMB.scaffold3632size17511.g22114.t1"/>
    <property type="gene ID" value="PSAMB.scaffold3632size17511.g22114"/>
</dbReference>
<reference evidence="3" key="1">
    <citation type="submission" date="2022-11" db="UniProtKB">
        <authorList>
            <consortium name="WormBaseParasite"/>
        </authorList>
    </citation>
    <scope>IDENTIFICATION</scope>
</reference>
<feature type="region of interest" description="Disordered" evidence="1">
    <location>
        <begin position="1"/>
        <end position="80"/>
    </location>
</feature>
<feature type="compositionally biased region" description="Polar residues" evidence="1">
    <location>
        <begin position="47"/>
        <end position="59"/>
    </location>
</feature>
<dbReference type="AlphaFoldDB" id="A0A914WAV3"/>
<organism evidence="2 3">
    <name type="scientific">Plectus sambesii</name>
    <dbReference type="NCBI Taxonomy" id="2011161"/>
    <lineage>
        <taxon>Eukaryota</taxon>
        <taxon>Metazoa</taxon>
        <taxon>Ecdysozoa</taxon>
        <taxon>Nematoda</taxon>
        <taxon>Chromadorea</taxon>
        <taxon>Plectida</taxon>
        <taxon>Plectina</taxon>
        <taxon>Plectoidea</taxon>
        <taxon>Plectidae</taxon>
        <taxon>Plectus</taxon>
    </lineage>
</organism>
<sequence length="80" mass="8533">MLGASSSEEEEDDVPYNDRDDVSEVLSVPRRQRSSTTPRSQSPAPSDSVSYSGSISRTGGTPRHNDSFASSPMPARSVSS</sequence>
<protein>
    <submittedName>
        <fullName evidence="3">Uncharacterized protein</fullName>
    </submittedName>
</protein>
<evidence type="ECO:0000256" key="1">
    <source>
        <dbReference type="SAM" id="MobiDB-lite"/>
    </source>
</evidence>
<evidence type="ECO:0000313" key="2">
    <source>
        <dbReference type="Proteomes" id="UP000887566"/>
    </source>
</evidence>
<proteinExistence type="predicted"/>
<feature type="compositionally biased region" description="Low complexity" evidence="1">
    <location>
        <begin position="34"/>
        <end position="46"/>
    </location>
</feature>
<dbReference type="Proteomes" id="UP000887566">
    <property type="component" value="Unplaced"/>
</dbReference>
<keyword evidence="2" id="KW-1185">Reference proteome</keyword>